<proteinExistence type="predicted"/>
<organism evidence="2">
    <name type="scientific">Streptomyces sp. R21</name>
    <dbReference type="NCBI Taxonomy" id="3238627"/>
    <lineage>
        <taxon>Bacteria</taxon>
        <taxon>Bacillati</taxon>
        <taxon>Actinomycetota</taxon>
        <taxon>Actinomycetes</taxon>
        <taxon>Kitasatosporales</taxon>
        <taxon>Streptomycetaceae</taxon>
        <taxon>Streptomyces</taxon>
    </lineage>
</organism>
<evidence type="ECO:0000313" key="2">
    <source>
        <dbReference type="EMBL" id="XDQ25527.1"/>
    </source>
</evidence>
<reference evidence="2" key="1">
    <citation type="submission" date="2024-07" db="EMBL/GenBank/DDBJ databases">
        <authorList>
            <person name="Yu S.T."/>
        </authorList>
    </citation>
    <scope>NUCLEOTIDE SEQUENCE</scope>
    <source>
        <strain evidence="2">R21</strain>
    </source>
</reference>
<dbReference type="AlphaFoldDB" id="A0AB39P4V5"/>
<evidence type="ECO:0000256" key="1">
    <source>
        <dbReference type="SAM" id="Phobius"/>
    </source>
</evidence>
<keyword evidence="1" id="KW-0812">Transmembrane</keyword>
<feature type="transmembrane region" description="Helical" evidence="1">
    <location>
        <begin position="71"/>
        <end position="89"/>
    </location>
</feature>
<sequence>MTTGDGRTARWVLLLMKPAGVHAREPYPTMATVDGTRAEAVQRFGEFVRLYQPRHPSHPVRMRRFRTDDGWMVIGDGLSGSIFAYHFLITELEWDSGPISY</sequence>
<accession>A0AB39P4V5</accession>
<gene>
    <name evidence="2" type="ORF">AB5J56_12870</name>
</gene>
<dbReference type="EMBL" id="CP163435">
    <property type="protein sequence ID" value="XDQ25527.1"/>
    <property type="molecule type" value="Genomic_DNA"/>
</dbReference>
<name>A0AB39P4V5_9ACTN</name>
<keyword evidence="1" id="KW-0472">Membrane</keyword>
<protein>
    <submittedName>
        <fullName evidence="2">Uncharacterized protein</fullName>
    </submittedName>
</protein>
<dbReference type="RefSeq" id="WP_369232844.1">
    <property type="nucleotide sequence ID" value="NZ_CP163435.1"/>
</dbReference>
<keyword evidence="1" id="KW-1133">Transmembrane helix</keyword>